<protein>
    <submittedName>
        <fullName evidence="2">F-box domain-containing protein</fullName>
    </submittedName>
</protein>
<dbReference type="InterPro" id="IPR001810">
    <property type="entry name" value="F-box_dom"/>
</dbReference>
<evidence type="ECO:0000313" key="2">
    <source>
        <dbReference type="EnsemblMetazoa" id="OVOC8938.1"/>
    </source>
</evidence>
<dbReference type="EMBL" id="CMVM020000250">
    <property type="status" value="NOT_ANNOTATED_CDS"/>
    <property type="molecule type" value="Genomic_DNA"/>
</dbReference>
<dbReference type="OMA" id="AICMRIT"/>
<proteinExistence type="predicted"/>
<keyword evidence="3" id="KW-1185">Reference proteome</keyword>
<dbReference type="InterPro" id="IPR036047">
    <property type="entry name" value="F-box-like_dom_sf"/>
</dbReference>
<dbReference type="Proteomes" id="UP000024404">
    <property type="component" value="Unassembled WGS sequence"/>
</dbReference>
<reference evidence="3" key="1">
    <citation type="submission" date="2013-10" db="EMBL/GenBank/DDBJ databases">
        <title>Genome sequencing of Onchocerca volvulus.</title>
        <authorList>
            <person name="Cotton J."/>
            <person name="Tsai J."/>
            <person name="Stanley E."/>
            <person name="Tracey A."/>
            <person name="Holroyd N."/>
            <person name="Lustigman S."/>
            <person name="Berriman M."/>
        </authorList>
    </citation>
    <scope>NUCLEOTIDE SEQUENCE</scope>
</reference>
<dbReference type="SUPFAM" id="SSF81383">
    <property type="entry name" value="F-box domain"/>
    <property type="match status" value="1"/>
</dbReference>
<dbReference type="AlphaFoldDB" id="A0A8R1Y2M3"/>
<evidence type="ECO:0000259" key="1">
    <source>
        <dbReference type="PROSITE" id="PS50181"/>
    </source>
</evidence>
<reference evidence="2" key="2">
    <citation type="submission" date="2022-06" db="UniProtKB">
        <authorList>
            <consortium name="EnsemblMetazoa"/>
        </authorList>
    </citation>
    <scope>IDENTIFICATION</scope>
</reference>
<dbReference type="Pfam" id="PF12937">
    <property type="entry name" value="F-box-like"/>
    <property type="match status" value="1"/>
</dbReference>
<organism evidence="2 3">
    <name type="scientific">Onchocerca volvulus</name>
    <dbReference type="NCBI Taxonomy" id="6282"/>
    <lineage>
        <taxon>Eukaryota</taxon>
        <taxon>Metazoa</taxon>
        <taxon>Ecdysozoa</taxon>
        <taxon>Nematoda</taxon>
        <taxon>Chromadorea</taxon>
        <taxon>Rhabditida</taxon>
        <taxon>Spirurina</taxon>
        <taxon>Spiruromorpha</taxon>
        <taxon>Filarioidea</taxon>
        <taxon>Onchocercidae</taxon>
        <taxon>Onchocerca</taxon>
    </lineage>
</organism>
<dbReference type="SMART" id="SM00256">
    <property type="entry name" value="FBOX"/>
    <property type="match status" value="1"/>
</dbReference>
<evidence type="ECO:0000313" key="3">
    <source>
        <dbReference type="Proteomes" id="UP000024404"/>
    </source>
</evidence>
<sequence>MMDYNKIPGCSYTENKESTIQESVNCSCFMEANETQQLLQLKQLIICGKLRGELPDGFLLCFRYLPNELIIKIWSYLSSRELRGIRLVSKHWKSLWEKHVKSSRKAITKLSIALDENSDKLVLKAVANSYFGRQLSVPNIEENIRQAFSLITFPVVPDLFCINCLMLYDEAANDRILQLITKQDWIIHTVVFEGELQNLTEESLCIFLQAICMRITGNFRLCLHFQNAFLPSAVISDSIIESCGSKLMEFVIDLNNECVKNQPIALTDQCLPYLIRDEVFAVIPTSKITVNGIAVALKAFFFRRNRTTNGVNFFTARAVTHRLCLGLSKGITAKRIGAIRMSVNQVLINRCYHASSGRGGCGMKMKNVKDVGVVEFTYKNAGTKCKDSQDVRRFCIEIADEVKIREYADSSAIRDVIVRSTPQDSDKLSSTIEYPSDISDFHGCITPENLSNDYEYSDYDSDDHLVHDDGFPWELF</sequence>
<feature type="domain" description="F-box" evidence="1">
    <location>
        <begin position="59"/>
        <end position="110"/>
    </location>
</feature>
<dbReference type="PROSITE" id="PS50181">
    <property type="entry name" value="FBOX"/>
    <property type="match status" value="1"/>
</dbReference>
<dbReference type="EnsemblMetazoa" id="OVOC8938.1">
    <property type="protein sequence ID" value="OVOC8938.1"/>
    <property type="gene ID" value="WBGene00245747"/>
</dbReference>
<dbReference type="Gene3D" id="1.20.1280.50">
    <property type="match status" value="1"/>
</dbReference>
<accession>A0A8R1Y2M3</accession>
<name>A0A8R1Y2M3_ONCVO</name>